<evidence type="ECO:0000313" key="3">
    <source>
        <dbReference type="Proteomes" id="UP000233524"/>
    </source>
</evidence>
<evidence type="ECO:0000256" key="1">
    <source>
        <dbReference type="SAM" id="SignalP"/>
    </source>
</evidence>
<organism evidence="2 3">
    <name type="scientific">Lomentospora prolificans</name>
    <dbReference type="NCBI Taxonomy" id="41688"/>
    <lineage>
        <taxon>Eukaryota</taxon>
        <taxon>Fungi</taxon>
        <taxon>Dikarya</taxon>
        <taxon>Ascomycota</taxon>
        <taxon>Pezizomycotina</taxon>
        <taxon>Sordariomycetes</taxon>
        <taxon>Hypocreomycetidae</taxon>
        <taxon>Microascales</taxon>
        <taxon>Microascaceae</taxon>
        <taxon>Lomentospora</taxon>
    </lineage>
</organism>
<dbReference type="EMBL" id="NLAX01000010">
    <property type="protein sequence ID" value="PKS09165.1"/>
    <property type="molecule type" value="Genomic_DNA"/>
</dbReference>
<dbReference type="InParanoid" id="A0A2N3N9Q4"/>
<dbReference type="AlphaFoldDB" id="A0A2N3N9Q4"/>
<protein>
    <recommendedName>
        <fullName evidence="4">Invertebrate defensins family profile domain-containing protein</fullName>
    </recommendedName>
</protein>
<name>A0A2N3N9Q4_9PEZI</name>
<dbReference type="OrthoDB" id="10376862at2759"/>
<keyword evidence="1" id="KW-0732">Signal</keyword>
<accession>A0A2N3N9Q4</accession>
<feature type="signal peptide" evidence="1">
    <location>
        <begin position="1"/>
        <end position="17"/>
    </location>
</feature>
<dbReference type="Proteomes" id="UP000233524">
    <property type="component" value="Unassembled WGS sequence"/>
</dbReference>
<proteinExistence type="predicted"/>
<evidence type="ECO:0000313" key="2">
    <source>
        <dbReference type="EMBL" id="PKS09165.1"/>
    </source>
</evidence>
<reference evidence="2 3" key="1">
    <citation type="journal article" date="2017" name="G3 (Bethesda)">
        <title>First Draft Genome Sequence of the Pathogenic Fungus Lomentospora prolificans (Formerly Scedosporium prolificans).</title>
        <authorList>
            <person name="Luo R."/>
            <person name="Zimin A."/>
            <person name="Workman R."/>
            <person name="Fan Y."/>
            <person name="Pertea G."/>
            <person name="Grossman N."/>
            <person name="Wear M.P."/>
            <person name="Jia B."/>
            <person name="Miller H."/>
            <person name="Casadevall A."/>
            <person name="Timp W."/>
            <person name="Zhang S.X."/>
            <person name="Salzberg S.L."/>
        </authorList>
    </citation>
    <scope>NUCLEOTIDE SEQUENCE [LARGE SCALE GENOMIC DNA]</scope>
    <source>
        <strain evidence="2 3">JHH-5317</strain>
    </source>
</reference>
<evidence type="ECO:0008006" key="4">
    <source>
        <dbReference type="Google" id="ProtNLM"/>
    </source>
</evidence>
<feature type="chain" id="PRO_5014884902" description="Invertebrate defensins family profile domain-containing protein" evidence="1">
    <location>
        <begin position="18"/>
        <end position="79"/>
    </location>
</feature>
<gene>
    <name evidence="2" type="ORF">jhhlp_003779</name>
</gene>
<sequence>MRLSLITFAASLVAVLAAPAPDGEHHTIERRAPSCNIVSDACYISCRGESQFLNCSASYCKASGNAGNYGTCVCKCHYG</sequence>
<comment type="caution">
    <text evidence="2">The sequence shown here is derived from an EMBL/GenBank/DDBJ whole genome shotgun (WGS) entry which is preliminary data.</text>
</comment>
<keyword evidence="3" id="KW-1185">Reference proteome</keyword>
<dbReference type="VEuPathDB" id="FungiDB:jhhlp_003779"/>